<comment type="similarity">
    <text evidence="5">Belongs to the Tim17/Tim22/Tim23 family.</text>
</comment>
<keyword evidence="2" id="KW-0812">Transmembrane</keyword>
<dbReference type="GO" id="GO:0008320">
    <property type="term" value="F:protein transmembrane transporter activity"/>
    <property type="evidence" value="ECO:0007669"/>
    <property type="project" value="UniProtKB-UniRule"/>
</dbReference>
<keyword evidence="3" id="KW-1133">Transmembrane helix</keyword>
<keyword evidence="7" id="KW-1185">Reference proteome</keyword>
<evidence type="ECO:0000313" key="7">
    <source>
        <dbReference type="Proteomes" id="UP001295423"/>
    </source>
</evidence>
<evidence type="ECO:0000256" key="5">
    <source>
        <dbReference type="RuleBase" id="RU367038"/>
    </source>
</evidence>
<proteinExistence type="inferred from homology"/>
<keyword evidence="5" id="KW-0811">Translocation</keyword>
<reference evidence="6" key="1">
    <citation type="submission" date="2023-08" db="EMBL/GenBank/DDBJ databases">
        <authorList>
            <person name="Audoor S."/>
            <person name="Bilcke G."/>
        </authorList>
    </citation>
    <scope>NUCLEOTIDE SEQUENCE</scope>
</reference>
<keyword evidence="5" id="KW-0813">Transport</keyword>
<name>A0AAD2JNM4_9STRA</name>
<evidence type="ECO:0000256" key="1">
    <source>
        <dbReference type="ARBA" id="ARBA00004141"/>
    </source>
</evidence>
<comment type="caution">
    <text evidence="6">The sequence shown here is derived from an EMBL/GenBank/DDBJ whole genome shotgun (WGS) entry which is preliminary data.</text>
</comment>
<accession>A0AAD2JNM4</accession>
<gene>
    <name evidence="6" type="ORF">CYCCA115_LOCUS22545</name>
</gene>
<dbReference type="InterPro" id="IPR039175">
    <property type="entry name" value="TIM22"/>
</dbReference>
<comment type="function">
    <text evidence="5">Essential core component of the TIM22 complex, a complex that mediates the import and insertion of multi-pass transmembrane proteins into the mitochondrial inner membrane. In the TIM22 complex, it constitutes the voltage-activated and signal-gated channel. Forms a twin-pore translocase that uses the membrane potential as external driving force in 2 voltage-dependent steps.</text>
</comment>
<dbReference type="PANTHER" id="PTHR14110">
    <property type="entry name" value="MITOCHONDRIAL IMPORT INNER MEMBRANE TRANSLOCASE SUBUNIT TIM22"/>
    <property type="match status" value="1"/>
</dbReference>
<dbReference type="Pfam" id="PF02466">
    <property type="entry name" value="Tim17"/>
    <property type="match status" value="1"/>
</dbReference>
<dbReference type="Proteomes" id="UP001295423">
    <property type="component" value="Unassembled WGS sequence"/>
</dbReference>
<keyword evidence="5" id="KW-0999">Mitochondrion inner membrane</keyword>
<keyword evidence="5" id="KW-0653">Protein transport</keyword>
<evidence type="ECO:0000313" key="6">
    <source>
        <dbReference type="EMBL" id="CAJ1966967.1"/>
    </source>
</evidence>
<evidence type="ECO:0000256" key="2">
    <source>
        <dbReference type="ARBA" id="ARBA00022692"/>
    </source>
</evidence>
<evidence type="ECO:0000256" key="3">
    <source>
        <dbReference type="ARBA" id="ARBA00022989"/>
    </source>
</evidence>
<keyword evidence="4" id="KW-0472">Membrane</keyword>
<dbReference type="GO" id="GO:0045039">
    <property type="term" value="P:protein insertion into mitochondrial inner membrane"/>
    <property type="evidence" value="ECO:0007669"/>
    <property type="project" value="UniProtKB-UniRule"/>
</dbReference>
<comment type="subcellular location">
    <subcellularLocation>
        <location evidence="1">Membrane</location>
        <topology evidence="1">Multi-pass membrane protein</topology>
    </subcellularLocation>
    <subcellularLocation>
        <location evidence="5">Mitochondrion inner membrane</location>
        <topology evidence="5">Multi-pass membrane protein</topology>
    </subcellularLocation>
</comment>
<protein>
    <recommendedName>
        <fullName evidence="5">Mitochondrial import inner membrane translocase subunit TIM22</fullName>
    </recommendedName>
</protein>
<dbReference type="EMBL" id="CAKOGP040002313">
    <property type="protein sequence ID" value="CAJ1966967.1"/>
    <property type="molecule type" value="Genomic_DNA"/>
</dbReference>
<organism evidence="6 7">
    <name type="scientific">Cylindrotheca closterium</name>
    <dbReference type="NCBI Taxonomy" id="2856"/>
    <lineage>
        <taxon>Eukaryota</taxon>
        <taxon>Sar</taxon>
        <taxon>Stramenopiles</taxon>
        <taxon>Ochrophyta</taxon>
        <taxon>Bacillariophyta</taxon>
        <taxon>Bacillariophyceae</taxon>
        <taxon>Bacillariophycidae</taxon>
        <taxon>Bacillariales</taxon>
        <taxon>Bacillariaceae</taxon>
        <taxon>Cylindrotheca</taxon>
    </lineage>
</organism>
<dbReference type="AlphaFoldDB" id="A0AAD2JNM4"/>
<sequence>MYYNSVQPSGYRDSTLLRSRRSSRYLSSGLHSTATLVGRRKKKVAIEESVSVPSTPEAPTVSFDDLSPVGKVIAGTTQIAVTTAMDFVSGFLSGYVLGTIVGVPMLLIKPLDSGVPRVFMTEVKGRLGRMNAKSMRWGTGWGGMSAAFGGFKTSVLVLRNGKHDSWNEVFSSAAAGAWFARKEGPQAMLKGAILYGGMIYVFSGAGRRGTLPPEEYTEAPVEF</sequence>
<dbReference type="GO" id="GO:0042721">
    <property type="term" value="C:TIM22 mitochondrial import inner membrane insertion complex"/>
    <property type="evidence" value="ECO:0007669"/>
    <property type="project" value="UniProtKB-UniRule"/>
</dbReference>
<comment type="subunit">
    <text evidence="5">Component of the TIM22 complex.</text>
</comment>
<keyword evidence="5" id="KW-0496">Mitochondrion</keyword>
<evidence type="ECO:0000256" key="4">
    <source>
        <dbReference type="ARBA" id="ARBA00023136"/>
    </source>
</evidence>